<dbReference type="GO" id="GO:0006313">
    <property type="term" value="P:DNA transposition"/>
    <property type="evidence" value="ECO:0007669"/>
    <property type="project" value="InterPro"/>
</dbReference>
<dbReference type="GO" id="GO:0003677">
    <property type="term" value="F:DNA binding"/>
    <property type="evidence" value="ECO:0007669"/>
    <property type="project" value="InterPro"/>
</dbReference>
<dbReference type="PANTHER" id="PTHR34631:SF3">
    <property type="entry name" value="ISSOD12 TRANSPOSASE TNPA_ISSOD12"/>
    <property type="match status" value="1"/>
</dbReference>
<dbReference type="GO" id="GO:0004803">
    <property type="term" value="F:transposase activity"/>
    <property type="evidence" value="ECO:0007669"/>
    <property type="project" value="InterPro"/>
</dbReference>
<dbReference type="InterPro" id="IPR002559">
    <property type="entry name" value="Transposase_11"/>
</dbReference>
<dbReference type="AlphaFoldDB" id="A0A940S924"/>
<protein>
    <submittedName>
        <fullName evidence="3">Transposase</fullName>
    </submittedName>
</protein>
<evidence type="ECO:0000313" key="3">
    <source>
        <dbReference type="EMBL" id="MBP0496510.1"/>
    </source>
</evidence>
<feature type="domain" description="Transposase IS4-like" evidence="2">
    <location>
        <begin position="4"/>
        <end position="109"/>
    </location>
</feature>
<dbReference type="InterPro" id="IPR053172">
    <property type="entry name" value="Tn903_transposase"/>
</dbReference>
<reference evidence="3" key="1">
    <citation type="submission" date="2021-03" db="EMBL/GenBank/DDBJ databases">
        <authorList>
            <person name="So Y."/>
        </authorList>
    </citation>
    <scope>NUCLEOTIDE SEQUENCE</scope>
    <source>
        <strain evidence="3">SG15</strain>
    </source>
</reference>
<proteinExistence type="predicted"/>
<feature type="region of interest" description="Disordered" evidence="1">
    <location>
        <begin position="87"/>
        <end position="123"/>
    </location>
</feature>
<dbReference type="Proteomes" id="UP000677537">
    <property type="component" value="Unassembled WGS sequence"/>
</dbReference>
<accession>A0A940S924</accession>
<evidence type="ECO:0000313" key="4">
    <source>
        <dbReference type="Proteomes" id="UP000677537"/>
    </source>
</evidence>
<gene>
    <name evidence="3" type="ORF">J5Y10_27275</name>
</gene>
<dbReference type="Pfam" id="PF01609">
    <property type="entry name" value="DDE_Tnp_1"/>
    <property type="match status" value="1"/>
</dbReference>
<sequence length="162" mass="18056">MKALGEGDWKAKKHGADKRRAWRKVQLVLDAYSHEVWAVEMTDHRHGDGEILPRLLAQLPKEERIGVISGDGAYHTRKVYEPSAARLADPASCCSGGTASQEKSEPPGRPRGTRRCASSGTSDGCCKCWESGDHRRSLDETAMPRLERRGERLWPLIRPVGR</sequence>
<organism evidence="3 4">
    <name type="scientific">Roseomonas indoligenes</name>
    <dbReference type="NCBI Taxonomy" id="2820811"/>
    <lineage>
        <taxon>Bacteria</taxon>
        <taxon>Pseudomonadati</taxon>
        <taxon>Pseudomonadota</taxon>
        <taxon>Alphaproteobacteria</taxon>
        <taxon>Acetobacterales</taxon>
        <taxon>Roseomonadaceae</taxon>
        <taxon>Roseomonas</taxon>
    </lineage>
</organism>
<dbReference type="EMBL" id="JAGIZA010000044">
    <property type="protein sequence ID" value="MBP0496510.1"/>
    <property type="molecule type" value="Genomic_DNA"/>
</dbReference>
<comment type="caution">
    <text evidence="3">The sequence shown here is derived from an EMBL/GenBank/DDBJ whole genome shotgun (WGS) entry which is preliminary data.</text>
</comment>
<keyword evidence="4" id="KW-1185">Reference proteome</keyword>
<name>A0A940S924_9PROT</name>
<dbReference type="PANTHER" id="PTHR34631">
    <property type="match status" value="1"/>
</dbReference>
<evidence type="ECO:0000256" key="1">
    <source>
        <dbReference type="SAM" id="MobiDB-lite"/>
    </source>
</evidence>
<evidence type="ECO:0000259" key="2">
    <source>
        <dbReference type="Pfam" id="PF01609"/>
    </source>
</evidence>